<dbReference type="Proteomes" id="UP000019140">
    <property type="component" value="Unassembled WGS sequence"/>
</dbReference>
<accession>W4LZI3</accession>
<proteinExistence type="inferred from homology"/>
<protein>
    <submittedName>
        <fullName evidence="5">Peptide ABC transporter substrate-binding protein</fullName>
    </submittedName>
</protein>
<dbReference type="InterPro" id="IPR030678">
    <property type="entry name" value="Peptide/Ni-bd"/>
</dbReference>
<dbReference type="PANTHER" id="PTHR30290:SF38">
    <property type="entry name" value="D,D-DIPEPTIDE-BINDING PERIPLASMIC PROTEIN DDPA-RELATED"/>
    <property type="match status" value="1"/>
</dbReference>
<comment type="caution">
    <text evidence="5">The sequence shown here is derived from an EMBL/GenBank/DDBJ whole genome shotgun (WGS) entry which is preliminary data.</text>
</comment>
<dbReference type="EMBL" id="AZHX01001448">
    <property type="protein sequence ID" value="ETX03298.1"/>
    <property type="molecule type" value="Genomic_DNA"/>
</dbReference>
<keyword evidence="6" id="KW-1185">Reference proteome</keyword>
<dbReference type="Pfam" id="PF00496">
    <property type="entry name" value="SBP_bac_5"/>
    <property type="match status" value="1"/>
</dbReference>
<evidence type="ECO:0000256" key="2">
    <source>
        <dbReference type="ARBA" id="ARBA00022729"/>
    </source>
</evidence>
<dbReference type="InterPro" id="IPR039424">
    <property type="entry name" value="SBP_5"/>
</dbReference>
<evidence type="ECO:0000313" key="5">
    <source>
        <dbReference type="EMBL" id="ETX03298.1"/>
    </source>
</evidence>
<evidence type="ECO:0000259" key="4">
    <source>
        <dbReference type="Pfam" id="PF00496"/>
    </source>
</evidence>
<dbReference type="InterPro" id="IPR000914">
    <property type="entry name" value="SBP_5_dom"/>
</dbReference>
<feature type="signal peptide" evidence="3">
    <location>
        <begin position="1"/>
        <end position="24"/>
    </location>
</feature>
<dbReference type="GO" id="GO:0043190">
    <property type="term" value="C:ATP-binding cassette (ABC) transporter complex"/>
    <property type="evidence" value="ECO:0007669"/>
    <property type="project" value="InterPro"/>
</dbReference>
<dbReference type="SUPFAM" id="SSF53850">
    <property type="entry name" value="Periplasmic binding protein-like II"/>
    <property type="match status" value="1"/>
</dbReference>
<dbReference type="GO" id="GO:1904680">
    <property type="term" value="F:peptide transmembrane transporter activity"/>
    <property type="evidence" value="ECO:0007669"/>
    <property type="project" value="TreeGrafter"/>
</dbReference>
<dbReference type="AlphaFoldDB" id="W4LZI3"/>
<dbReference type="Gene3D" id="3.40.190.10">
    <property type="entry name" value="Periplasmic binding protein-like II"/>
    <property type="match status" value="1"/>
</dbReference>
<dbReference type="Gene3D" id="3.10.105.10">
    <property type="entry name" value="Dipeptide-binding Protein, Domain 3"/>
    <property type="match status" value="1"/>
</dbReference>
<dbReference type="HOGENOM" id="CLU_017028_7_3_7"/>
<evidence type="ECO:0000256" key="1">
    <source>
        <dbReference type="ARBA" id="ARBA00005695"/>
    </source>
</evidence>
<evidence type="ECO:0000256" key="3">
    <source>
        <dbReference type="SAM" id="SignalP"/>
    </source>
</evidence>
<gene>
    <name evidence="5" type="ORF">ETSY2_33825</name>
</gene>
<evidence type="ECO:0000313" key="6">
    <source>
        <dbReference type="Proteomes" id="UP000019140"/>
    </source>
</evidence>
<comment type="similarity">
    <text evidence="1">Belongs to the bacterial solute-binding protein 5 family.</text>
</comment>
<organism evidence="5 6">
    <name type="scientific">Candidatus Entotheonella gemina</name>
    <dbReference type="NCBI Taxonomy" id="1429439"/>
    <lineage>
        <taxon>Bacteria</taxon>
        <taxon>Pseudomonadati</taxon>
        <taxon>Nitrospinota/Tectimicrobiota group</taxon>
        <taxon>Candidatus Tectimicrobiota</taxon>
        <taxon>Candidatus Entotheonellia</taxon>
        <taxon>Candidatus Entotheonellales</taxon>
        <taxon>Candidatus Entotheonellaceae</taxon>
        <taxon>Candidatus Entotheonella</taxon>
    </lineage>
</organism>
<feature type="chain" id="PRO_5004844710" evidence="3">
    <location>
        <begin position="25"/>
        <end position="527"/>
    </location>
</feature>
<dbReference type="PIRSF" id="PIRSF002741">
    <property type="entry name" value="MppA"/>
    <property type="match status" value="1"/>
</dbReference>
<dbReference type="GO" id="GO:0030288">
    <property type="term" value="C:outer membrane-bounded periplasmic space"/>
    <property type="evidence" value="ECO:0007669"/>
    <property type="project" value="UniProtKB-ARBA"/>
</dbReference>
<feature type="domain" description="Solute-binding protein family 5" evidence="4">
    <location>
        <begin position="72"/>
        <end position="432"/>
    </location>
</feature>
<keyword evidence="2 3" id="KW-0732">Signal</keyword>
<dbReference type="PATRIC" id="fig|1429439.4.peg.5733"/>
<dbReference type="GO" id="GO:0015833">
    <property type="term" value="P:peptide transport"/>
    <property type="evidence" value="ECO:0007669"/>
    <property type="project" value="TreeGrafter"/>
</dbReference>
<sequence>MRLRLFCLGLVLLLTFGLAGHAPAEPKPGGTLVIISSQVPRHFNPAVQSGTATAVPGTQLFATPLRFDNQWQPHPYLAKSWNIADDGLSVTLELVDGATFHDGKPVTSEDVAFSVQTVQANHPFKSMFSAVEKVDTPNPQTAILRLSKPHPAIQLAMSSALLPIIPKHIYGDGQDAKTHPRNSDPVGSGPFKFVEYKRGEHVILERNENFFIPGRPYLDRIIIKIIRDASSRVIALERGEGHIGAYTESRDIKRLQKQEHLMVTSKGFEAVGPITWLAFNTAKPPLDDVRVRKAISYAIDRNFIRNALHAGLSKPATGPIAPDSPYYTGEVELYKVDLDKANALLDEAGHARGEGGVRFQLTVDHIPAVVEQQKVIAEYLRPQLKKAGIEVEVRNAPDFPTWAKRVSNHEFDLTMDIVFNWGDPVIGVHRTYLCDNIRKGVIWSNTQSYCNQKVDELLEQAGQEMDPEKRKALYAEFQKIVVDELPLAWINVLPYYTAIHKGLANPPLTIWGMMAPMDELYWENPPK</sequence>
<dbReference type="PANTHER" id="PTHR30290">
    <property type="entry name" value="PERIPLASMIC BINDING COMPONENT OF ABC TRANSPORTER"/>
    <property type="match status" value="1"/>
</dbReference>
<name>W4LZI3_9BACT</name>
<reference evidence="5 6" key="1">
    <citation type="journal article" date="2014" name="Nature">
        <title>An environmental bacterial taxon with a large and distinct metabolic repertoire.</title>
        <authorList>
            <person name="Wilson M.C."/>
            <person name="Mori T."/>
            <person name="Ruckert C."/>
            <person name="Uria A.R."/>
            <person name="Helf M.J."/>
            <person name="Takada K."/>
            <person name="Gernert C."/>
            <person name="Steffens U.A."/>
            <person name="Heycke N."/>
            <person name="Schmitt S."/>
            <person name="Rinke C."/>
            <person name="Helfrich E.J."/>
            <person name="Brachmann A.O."/>
            <person name="Gurgui C."/>
            <person name="Wakimoto T."/>
            <person name="Kracht M."/>
            <person name="Crusemann M."/>
            <person name="Hentschel U."/>
            <person name="Abe I."/>
            <person name="Matsunaga S."/>
            <person name="Kalinowski J."/>
            <person name="Takeyama H."/>
            <person name="Piel J."/>
        </authorList>
    </citation>
    <scope>NUCLEOTIDE SEQUENCE [LARGE SCALE GENOMIC DNA]</scope>
    <source>
        <strain evidence="6">TSY2</strain>
    </source>
</reference>
<dbReference type="CDD" id="cd08517">
    <property type="entry name" value="PBP2_NikA_DppA_OppA_like_13"/>
    <property type="match status" value="1"/>
</dbReference>